<accession>A0A841IS78</accession>
<evidence type="ECO:0000313" key="2">
    <source>
        <dbReference type="Proteomes" id="UP000536604"/>
    </source>
</evidence>
<dbReference type="Proteomes" id="UP000536604">
    <property type="component" value="Unassembled WGS sequence"/>
</dbReference>
<evidence type="ECO:0000313" key="1">
    <source>
        <dbReference type="EMBL" id="MBB6121070.1"/>
    </source>
</evidence>
<reference evidence="1 2" key="1">
    <citation type="submission" date="2020-08" db="EMBL/GenBank/DDBJ databases">
        <title>Genomic Encyclopedia of Type Strains, Phase III (KMG-III): the genomes of soil and plant-associated and newly described type strains.</title>
        <authorList>
            <person name="Whitman W."/>
        </authorList>
    </citation>
    <scope>NUCLEOTIDE SEQUENCE [LARGE SCALE GENOMIC DNA]</scope>
    <source>
        <strain evidence="1 2">CECT 8712</strain>
    </source>
</reference>
<protein>
    <submittedName>
        <fullName evidence="1">Uncharacterized protein</fullName>
    </submittedName>
</protein>
<name>A0A841IS78_9ACTN</name>
<keyword evidence="2" id="KW-1185">Reference proteome</keyword>
<organism evidence="1 2">
    <name type="scientific">Nocardiopsis algeriensis</name>
    <dbReference type="NCBI Taxonomy" id="1478215"/>
    <lineage>
        <taxon>Bacteria</taxon>
        <taxon>Bacillati</taxon>
        <taxon>Actinomycetota</taxon>
        <taxon>Actinomycetes</taxon>
        <taxon>Streptosporangiales</taxon>
        <taxon>Nocardiopsidaceae</taxon>
        <taxon>Nocardiopsis</taxon>
    </lineage>
</organism>
<sequence>MLRVVASQTKEPAIEQHLHLGKCLKQESIPAVRAAVTSCILPDRIASVHNVRPQ</sequence>
<dbReference type="EMBL" id="JACHJO010000008">
    <property type="protein sequence ID" value="MBB6121070.1"/>
    <property type="molecule type" value="Genomic_DNA"/>
</dbReference>
<dbReference type="AlphaFoldDB" id="A0A841IS78"/>
<gene>
    <name evidence="1" type="ORF">FHS13_003031</name>
</gene>
<proteinExistence type="predicted"/>
<comment type="caution">
    <text evidence="1">The sequence shown here is derived from an EMBL/GenBank/DDBJ whole genome shotgun (WGS) entry which is preliminary data.</text>
</comment>